<keyword evidence="1" id="KW-0472">Membrane</keyword>
<keyword evidence="3" id="KW-1185">Reference proteome</keyword>
<reference evidence="2" key="1">
    <citation type="journal article" date="2017" name="Virus Genes">
        <title>The complete genome sequence of a third distinct baculovirus isolated from the true armyworm, Mythimna unipuncta, contains two copies of the lef-7 gene.</title>
        <authorList>
            <person name="Harrison R.L."/>
            <person name="Mowery J.D."/>
            <person name="Rowley D.L."/>
            <person name="Bauchan G.R."/>
            <person name="Theilmann D.A."/>
            <person name="Rohrmann G.F."/>
            <person name="Erlandson M.A."/>
        </authorList>
    </citation>
    <scope>NUCLEOTIDE SEQUENCE [LARGE SCALE GENOMIC DNA]</scope>
    <source>
        <strain evidence="2">#7</strain>
    </source>
</reference>
<keyword evidence="1" id="KW-0812">Transmembrane</keyword>
<organism evidence="2 3">
    <name type="scientific">Mythimna unipuncta nucleopolyhedrovirus</name>
    <dbReference type="NCBI Taxonomy" id="447897"/>
    <lineage>
        <taxon>Viruses</taxon>
        <taxon>Viruses incertae sedis</taxon>
        <taxon>Naldaviricetes</taxon>
        <taxon>Lefavirales</taxon>
        <taxon>Baculoviridae</taxon>
        <taxon>Alphabaculovirus</taxon>
    </lineage>
</organism>
<accession>A0A2K9VSA4</accession>
<evidence type="ECO:0000313" key="3">
    <source>
        <dbReference type="Proteomes" id="UP000297194"/>
    </source>
</evidence>
<dbReference type="RefSeq" id="YP_009666731.1">
    <property type="nucleotide sequence ID" value="NC_043530.1"/>
</dbReference>
<sequence>MIVYAILLIVVFVTCATILFTLRLNKHQLKELLYYQYKFIPETLLGTVKVHNLKHGDSLSVQHLRKH</sequence>
<name>A0A2K9VSA4_9ABAC</name>
<keyword evidence="1" id="KW-1133">Transmembrane helix</keyword>
<dbReference type="Pfam" id="PF07280">
    <property type="entry name" value="Ac110_PIF"/>
    <property type="match status" value="1"/>
</dbReference>
<dbReference type="GeneID" id="40527011"/>
<dbReference type="Proteomes" id="UP000297194">
    <property type="component" value="Segment"/>
</dbReference>
<proteinExistence type="predicted"/>
<feature type="transmembrane region" description="Helical" evidence="1">
    <location>
        <begin position="6"/>
        <end position="24"/>
    </location>
</feature>
<dbReference type="KEGG" id="vg:40527011"/>
<dbReference type="InterPro" id="IPR009903">
    <property type="entry name" value="AcMNPV_AC110"/>
</dbReference>
<dbReference type="EMBL" id="MF375894">
    <property type="protein sequence ID" value="AUV65337.1"/>
    <property type="molecule type" value="Genomic_DNA"/>
</dbReference>
<evidence type="ECO:0000256" key="1">
    <source>
        <dbReference type="SAM" id="Phobius"/>
    </source>
</evidence>
<evidence type="ECO:0000313" key="2">
    <source>
        <dbReference type="EMBL" id="AUV65337.1"/>
    </source>
</evidence>
<protein>
    <submittedName>
        <fullName evidence="2">PIF-7</fullName>
    </submittedName>
</protein>